<dbReference type="KEGG" id="niy:FQ775_01015"/>
<evidence type="ECO:0000256" key="1">
    <source>
        <dbReference type="SAM" id="MobiDB-lite"/>
    </source>
</evidence>
<dbReference type="RefSeq" id="WP_146297712.1">
    <property type="nucleotide sequence ID" value="NZ_CP042301.2"/>
</dbReference>
<dbReference type="Proteomes" id="UP000321389">
    <property type="component" value="Chromosome"/>
</dbReference>
<evidence type="ECO:0000313" key="3">
    <source>
        <dbReference type="Proteomes" id="UP000321389"/>
    </source>
</evidence>
<gene>
    <name evidence="2" type="ORF">FQ775_01015</name>
</gene>
<sequence length="63" mass="6786">MTTERTPKERPYEERSGGRYVRASKSAKPRLVETTRPTNGPAVAREPAPEAGSDAAGDEKKGS</sequence>
<reference evidence="2" key="1">
    <citation type="submission" date="2020-04" db="EMBL/GenBank/DDBJ databases">
        <title>Nitratireductor sp. nov. isolated from mangrove soil.</title>
        <authorList>
            <person name="Ye Y."/>
        </authorList>
    </citation>
    <scope>NUCLEOTIDE SEQUENCE</scope>
    <source>
        <strain evidence="2">SY7</strain>
    </source>
</reference>
<feature type="compositionally biased region" description="Basic and acidic residues" evidence="1">
    <location>
        <begin position="1"/>
        <end position="17"/>
    </location>
</feature>
<proteinExistence type="predicted"/>
<accession>A0A5B8KU19</accession>
<protein>
    <submittedName>
        <fullName evidence="2">Uncharacterized protein</fullName>
    </submittedName>
</protein>
<evidence type="ECO:0000313" key="2">
    <source>
        <dbReference type="EMBL" id="QDY99062.1"/>
    </source>
</evidence>
<dbReference type="AlphaFoldDB" id="A0A5B8KU19"/>
<feature type="region of interest" description="Disordered" evidence="1">
    <location>
        <begin position="1"/>
        <end position="63"/>
    </location>
</feature>
<name>A0A5B8KU19_9HYPH</name>
<keyword evidence="3" id="KW-1185">Reference proteome</keyword>
<organism evidence="2 3">
    <name type="scientific">Nitratireductor mangrovi</name>
    <dbReference type="NCBI Taxonomy" id="2599600"/>
    <lineage>
        <taxon>Bacteria</taxon>
        <taxon>Pseudomonadati</taxon>
        <taxon>Pseudomonadota</taxon>
        <taxon>Alphaproteobacteria</taxon>
        <taxon>Hyphomicrobiales</taxon>
        <taxon>Phyllobacteriaceae</taxon>
        <taxon>Nitratireductor</taxon>
    </lineage>
</organism>
<dbReference type="EMBL" id="CP042301">
    <property type="protein sequence ID" value="QDY99062.1"/>
    <property type="molecule type" value="Genomic_DNA"/>
</dbReference>